<feature type="region of interest" description="Disordered" evidence="1">
    <location>
        <begin position="573"/>
        <end position="633"/>
    </location>
</feature>
<dbReference type="HOGENOM" id="CLU_007606_2_1_1"/>
<keyword evidence="3" id="KW-1185">Reference proteome</keyword>
<feature type="compositionally biased region" description="Acidic residues" evidence="1">
    <location>
        <begin position="273"/>
        <end position="283"/>
    </location>
</feature>
<reference evidence="3" key="1">
    <citation type="journal article" date="2014" name="Proc. Natl. Acad. Sci. U.S.A.">
        <title>Extensive sampling of basidiomycete genomes demonstrates inadequacy of the white-rot/brown-rot paradigm for wood decay fungi.</title>
        <authorList>
            <person name="Riley R."/>
            <person name="Salamov A.A."/>
            <person name="Brown D.W."/>
            <person name="Nagy L.G."/>
            <person name="Floudas D."/>
            <person name="Held B.W."/>
            <person name="Levasseur A."/>
            <person name="Lombard V."/>
            <person name="Morin E."/>
            <person name="Otillar R."/>
            <person name="Lindquist E.A."/>
            <person name="Sun H."/>
            <person name="LaButti K.M."/>
            <person name="Schmutz J."/>
            <person name="Jabbour D."/>
            <person name="Luo H."/>
            <person name="Baker S.E."/>
            <person name="Pisabarro A.G."/>
            <person name="Walton J.D."/>
            <person name="Blanchette R.A."/>
            <person name="Henrissat B."/>
            <person name="Martin F."/>
            <person name="Cullen D."/>
            <person name="Hibbett D.S."/>
            <person name="Grigoriev I.V."/>
        </authorList>
    </citation>
    <scope>NUCLEOTIDE SEQUENCE [LARGE SCALE GENOMIC DNA]</scope>
    <source>
        <strain evidence="3">MUCL 33604</strain>
    </source>
</reference>
<protein>
    <recommendedName>
        <fullName evidence="4">Ino eighty subunit 1</fullName>
    </recommendedName>
</protein>
<dbReference type="AlphaFoldDB" id="A0A067QA35"/>
<dbReference type="EMBL" id="KL197710">
    <property type="protein sequence ID" value="KDQ63839.1"/>
    <property type="molecule type" value="Genomic_DNA"/>
</dbReference>
<dbReference type="GO" id="GO:0031011">
    <property type="term" value="C:Ino80 complex"/>
    <property type="evidence" value="ECO:0007669"/>
    <property type="project" value="InterPro"/>
</dbReference>
<organism evidence="2 3">
    <name type="scientific">Jaapia argillacea MUCL 33604</name>
    <dbReference type="NCBI Taxonomy" id="933084"/>
    <lineage>
        <taxon>Eukaryota</taxon>
        <taxon>Fungi</taxon>
        <taxon>Dikarya</taxon>
        <taxon>Basidiomycota</taxon>
        <taxon>Agaricomycotina</taxon>
        <taxon>Agaricomycetes</taxon>
        <taxon>Agaricomycetidae</taxon>
        <taxon>Jaapiales</taxon>
        <taxon>Jaapiaceae</taxon>
        <taxon>Jaapia</taxon>
    </lineage>
</organism>
<sequence>MPNPPPHPPVFRKNLAIKHIDGDPLTRQDIQFDLLHEIFTNPLPAFTDPNSTTLTGDPSRSKVTFRDLYINVLVNSPRCSKGLRDKIVQNEVFGDAFAKVALLANVGRINTTMAFFPELRTSLRTYHPVPSLQQSSEGNLNLQDAPRIKNILKSCFLEGESATNGPSTPLDVLARARSGQLPPTSLINLIFVLSNHSLTIGRTHLPPGPPSEESEPERDFHTLFLPSSLSSHSRARSFLWLCHHYYESTTPNPFADDYSNDHPDKSPLLLDVVDSDENVDPPEEVEWGRKMTEFRREFLRKIVAGETDVNAEGSTQQGEGESQPKKRKRVRKPKPKKGDAKVVALSVIGSGDVGGMLVPETEGDGDGDVDMKADSESIADELHAKTEEDAGFIPYAYPSYSMERTTLPSLPTPSIPTSTPIPTPTPTPVPQSHPPTPSSRPRSSVHSRLISPQPARISPLTRRPLYRHNQTDPYPSRPHPYRRPSISDSHPNTNGYLGDGARVNGSLPPPTGRHRQSSRSSAPPPIVLYNKTMLQHTWHTISTMDAYDSDEEKPYPDESLRVDYLRRLRVLNRLRGKEPTPEPADPPLPNNRQTPNHSNHSTHSHTPTHNLTPINTHAAPMPIDADSVHRRWR</sequence>
<dbReference type="InterPro" id="IPR038014">
    <property type="entry name" value="Ies1"/>
</dbReference>
<feature type="compositionally biased region" description="Polar residues" evidence="1">
    <location>
        <begin position="486"/>
        <end position="495"/>
    </location>
</feature>
<feature type="region of interest" description="Disordered" evidence="1">
    <location>
        <begin position="256"/>
        <end position="283"/>
    </location>
</feature>
<evidence type="ECO:0008006" key="4">
    <source>
        <dbReference type="Google" id="ProtNLM"/>
    </source>
</evidence>
<feature type="compositionally biased region" description="Pro residues" evidence="1">
    <location>
        <begin position="410"/>
        <end position="438"/>
    </location>
</feature>
<feature type="compositionally biased region" description="Basic residues" evidence="1">
    <location>
        <begin position="325"/>
        <end position="335"/>
    </location>
</feature>
<dbReference type="OrthoDB" id="5413003at2759"/>
<evidence type="ECO:0000256" key="1">
    <source>
        <dbReference type="SAM" id="MobiDB-lite"/>
    </source>
</evidence>
<name>A0A067QA35_9AGAM</name>
<dbReference type="InParanoid" id="A0A067QA35"/>
<feature type="compositionally biased region" description="Low complexity" evidence="1">
    <location>
        <begin position="439"/>
        <end position="448"/>
    </location>
</feature>
<feature type="compositionally biased region" description="Low complexity" evidence="1">
    <location>
        <begin position="594"/>
        <end position="613"/>
    </location>
</feature>
<gene>
    <name evidence="2" type="ORF">JAAARDRAFT_65834</name>
</gene>
<feature type="region of interest" description="Disordered" evidence="1">
    <location>
        <begin position="307"/>
        <end position="340"/>
    </location>
</feature>
<evidence type="ECO:0000313" key="2">
    <source>
        <dbReference type="EMBL" id="KDQ63839.1"/>
    </source>
</evidence>
<dbReference type="STRING" id="933084.A0A067QA35"/>
<evidence type="ECO:0000313" key="3">
    <source>
        <dbReference type="Proteomes" id="UP000027265"/>
    </source>
</evidence>
<dbReference type="PANTHER" id="PTHR37287">
    <property type="entry name" value="INO EIGHTY SUBUNIT 1"/>
    <property type="match status" value="1"/>
</dbReference>
<proteinExistence type="predicted"/>
<dbReference type="PANTHER" id="PTHR37287:SF1">
    <property type="entry name" value="INO EIGHTY SUBUNIT 1"/>
    <property type="match status" value="1"/>
</dbReference>
<feature type="region of interest" description="Disordered" evidence="1">
    <location>
        <begin position="404"/>
        <end position="525"/>
    </location>
</feature>
<dbReference type="Proteomes" id="UP000027265">
    <property type="component" value="Unassembled WGS sequence"/>
</dbReference>
<accession>A0A067QA35</accession>